<proteinExistence type="predicted"/>
<sequence>MMIKLFLSIAIILLASTRGAAQGTFNDGVKQGKKDAERAWRNSGSDCGNIFGFQKQVDRNIKKNYPKSSNWRTDSYNRGARSGADEVVTKYEKKCLEDNTDECTDLGNAASQEIAYNYCQMGAPYGIRPNYKKTCRQVAYGICEGAIQKDVQSSCSKKLTTSELRNLQKKCRGQVNSMTGGEEGDAAVEVGRRLRHK</sequence>
<accession>A0ABD3PWF3</accession>
<evidence type="ECO:0000313" key="3">
    <source>
        <dbReference type="EMBL" id="KAL3801509.1"/>
    </source>
</evidence>
<name>A0ABD3PWF3_9STRA</name>
<evidence type="ECO:0000313" key="2">
    <source>
        <dbReference type="EMBL" id="KAL3792474.1"/>
    </source>
</evidence>
<feature type="signal peptide" evidence="1">
    <location>
        <begin position="1"/>
        <end position="21"/>
    </location>
</feature>
<comment type="caution">
    <text evidence="2">The sequence shown here is derived from an EMBL/GenBank/DDBJ whole genome shotgun (WGS) entry which is preliminary data.</text>
</comment>
<organism evidence="2 4">
    <name type="scientific">Cyclotella cryptica</name>
    <dbReference type="NCBI Taxonomy" id="29204"/>
    <lineage>
        <taxon>Eukaryota</taxon>
        <taxon>Sar</taxon>
        <taxon>Stramenopiles</taxon>
        <taxon>Ochrophyta</taxon>
        <taxon>Bacillariophyta</taxon>
        <taxon>Coscinodiscophyceae</taxon>
        <taxon>Thalassiosirophycidae</taxon>
        <taxon>Stephanodiscales</taxon>
        <taxon>Stephanodiscaceae</taxon>
        <taxon>Cyclotella</taxon>
    </lineage>
</organism>
<keyword evidence="4" id="KW-1185">Reference proteome</keyword>
<protein>
    <submittedName>
        <fullName evidence="2">Uncharacterized protein</fullName>
    </submittedName>
</protein>
<dbReference type="Proteomes" id="UP001516023">
    <property type="component" value="Unassembled WGS sequence"/>
</dbReference>
<reference evidence="2 4" key="1">
    <citation type="journal article" date="2020" name="G3 (Bethesda)">
        <title>Improved Reference Genome for Cyclotella cryptica CCMP332, a Model for Cell Wall Morphogenesis, Salinity Adaptation, and Lipid Production in Diatoms (Bacillariophyta).</title>
        <authorList>
            <person name="Roberts W.R."/>
            <person name="Downey K.M."/>
            <person name="Ruck E.C."/>
            <person name="Traller J.C."/>
            <person name="Alverson A.J."/>
        </authorList>
    </citation>
    <scope>NUCLEOTIDE SEQUENCE [LARGE SCALE GENOMIC DNA]</scope>
    <source>
        <strain evidence="2 4">CCMP332</strain>
    </source>
</reference>
<dbReference type="EMBL" id="JABMIG020000026">
    <property type="protein sequence ID" value="KAL3801509.1"/>
    <property type="molecule type" value="Genomic_DNA"/>
</dbReference>
<feature type="chain" id="PRO_5044724946" evidence="1">
    <location>
        <begin position="22"/>
        <end position="197"/>
    </location>
</feature>
<keyword evidence="1" id="KW-0732">Signal</keyword>
<evidence type="ECO:0000256" key="1">
    <source>
        <dbReference type="SAM" id="SignalP"/>
    </source>
</evidence>
<dbReference type="AlphaFoldDB" id="A0ABD3PWF3"/>
<evidence type="ECO:0000313" key="4">
    <source>
        <dbReference type="Proteomes" id="UP001516023"/>
    </source>
</evidence>
<gene>
    <name evidence="3" type="ORF">HJC23_000947</name>
    <name evidence="2" type="ORF">HJC23_008396</name>
</gene>
<reference evidence="2" key="2">
    <citation type="submission" date="2024-11" db="EMBL/GenBank/DDBJ databases">
        <authorList>
            <person name="Roberts W.R."/>
            <person name="Alverson A.J."/>
        </authorList>
    </citation>
    <scope>NUCLEOTIDE SEQUENCE</scope>
    <source>
        <strain evidence="2">CCMP332</strain>
    </source>
</reference>
<dbReference type="EMBL" id="JABMIG020000101">
    <property type="protein sequence ID" value="KAL3792474.1"/>
    <property type="molecule type" value="Genomic_DNA"/>
</dbReference>